<dbReference type="Proteomes" id="UP000198597">
    <property type="component" value="Unassembled WGS sequence"/>
</dbReference>
<dbReference type="RefSeq" id="WP_089972703.1">
    <property type="nucleotide sequence ID" value="NZ_CP071376.1"/>
</dbReference>
<name>A0A1H0VIN7_9CLOT</name>
<keyword evidence="2" id="KW-1185">Reference proteome</keyword>
<protein>
    <recommendedName>
        <fullName evidence="3">Polymer-forming protein</fullName>
    </recommendedName>
</protein>
<dbReference type="AlphaFoldDB" id="A0A1H0VIN7"/>
<reference evidence="1 2" key="1">
    <citation type="submission" date="2016-10" db="EMBL/GenBank/DDBJ databases">
        <authorList>
            <person name="de Groot N.N."/>
        </authorList>
    </citation>
    <scope>NUCLEOTIDE SEQUENCE [LARGE SCALE GENOMIC DNA]</scope>
    <source>
        <strain evidence="1 2">DSM 12272</strain>
    </source>
</reference>
<accession>A0A1H0VIN7</accession>
<organism evidence="1 2">
    <name type="scientific">Clostridium gasigenes</name>
    <dbReference type="NCBI Taxonomy" id="94869"/>
    <lineage>
        <taxon>Bacteria</taxon>
        <taxon>Bacillati</taxon>
        <taxon>Bacillota</taxon>
        <taxon>Clostridia</taxon>
        <taxon>Eubacteriales</taxon>
        <taxon>Clostridiaceae</taxon>
        <taxon>Clostridium</taxon>
    </lineage>
</organism>
<dbReference type="STRING" id="94869.SAMN04488529_1171"/>
<proteinExistence type="predicted"/>
<evidence type="ECO:0008006" key="3">
    <source>
        <dbReference type="Google" id="ProtNLM"/>
    </source>
</evidence>
<dbReference type="OrthoDB" id="1730007at2"/>
<sequence length="239" mass="25344">MSELKNINISGVGRLDGGAYDKIILSGATKIMGDAKGNKIIASGSCTSFANLEGGYINISGAMKSEGGLISSDLIQISGSTKVNFIKATTLNISGTTKVNNDCTFDKVRISGNLNIDGSCEGRDFKASARLVIGKLLSADIVEINIEGKSSISEIGGEKITIRKGLSLLGFSIFPILKKELSCDSIEGDTIYLENTICKVVRGKNIVIGEGCNINKIEYSGTLTVDKRSEVGERECMKN</sequence>
<dbReference type="GeneID" id="65311250"/>
<gene>
    <name evidence="1" type="ORF">SAMN04488529_1171</name>
</gene>
<evidence type="ECO:0000313" key="1">
    <source>
        <dbReference type="EMBL" id="SDP78181.1"/>
    </source>
</evidence>
<evidence type="ECO:0000313" key="2">
    <source>
        <dbReference type="Proteomes" id="UP000198597"/>
    </source>
</evidence>
<dbReference type="EMBL" id="FNJM01000017">
    <property type="protein sequence ID" value="SDP78181.1"/>
    <property type="molecule type" value="Genomic_DNA"/>
</dbReference>